<sequence length="94" mass="10786">EYLPQEKTAIIMNGLDPRTLTRFVETLKEDGYLNIDNDDLFIDAVDRVLIMALAFQQLANPAELKLPPDVIDKCRHKTSWFQRDVGRLAYPLAP</sequence>
<dbReference type="Proteomes" id="UP001303222">
    <property type="component" value="Unassembled WGS sequence"/>
</dbReference>
<dbReference type="EMBL" id="MU859272">
    <property type="protein sequence ID" value="KAK3948293.1"/>
    <property type="molecule type" value="Genomic_DNA"/>
</dbReference>
<feature type="non-terminal residue" evidence="1">
    <location>
        <position position="1"/>
    </location>
</feature>
<evidence type="ECO:0000313" key="2">
    <source>
        <dbReference type="Proteomes" id="UP001303222"/>
    </source>
</evidence>
<feature type="non-terminal residue" evidence="1">
    <location>
        <position position="94"/>
    </location>
</feature>
<protein>
    <submittedName>
        <fullName evidence="1">Uncharacterized protein</fullName>
    </submittedName>
</protein>
<accession>A0AAN6NQE7</accession>
<reference evidence="1" key="2">
    <citation type="submission" date="2023-06" db="EMBL/GenBank/DDBJ databases">
        <authorList>
            <consortium name="Lawrence Berkeley National Laboratory"/>
            <person name="Mondo S.J."/>
            <person name="Hensen N."/>
            <person name="Bonometti L."/>
            <person name="Westerberg I."/>
            <person name="Brannstrom I.O."/>
            <person name="Guillou S."/>
            <person name="Cros-Aarteil S."/>
            <person name="Calhoun S."/>
            <person name="Haridas S."/>
            <person name="Kuo A."/>
            <person name="Pangilinan J."/>
            <person name="Riley R."/>
            <person name="Labutti K."/>
            <person name="Andreopoulos B."/>
            <person name="Lipzen A."/>
            <person name="Chen C."/>
            <person name="Yanf M."/>
            <person name="Daum C."/>
            <person name="Ng V."/>
            <person name="Clum A."/>
            <person name="Steindorff A."/>
            <person name="Ohm R."/>
            <person name="Martin F."/>
            <person name="Silar P."/>
            <person name="Natvig D."/>
            <person name="Lalanne C."/>
            <person name="Gautier V."/>
            <person name="Ament-Velasquez S.L."/>
            <person name="Kruys A."/>
            <person name="Hutchinson M.I."/>
            <person name="Powell A.J."/>
            <person name="Barry K."/>
            <person name="Miller A.N."/>
            <person name="Grigoriev I.V."/>
            <person name="Debuchy R."/>
            <person name="Gladieux P."/>
            <person name="Thoren M.H."/>
            <person name="Johannesson H."/>
        </authorList>
    </citation>
    <scope>NUCLEOTIDE SEQUENCE</scope>
    <source>
        <strain evidence="1">CBS 626.80</strain>
    </source>
</reference>
<comment type="caution">
    <text evidence="1">The sequence shown here is derived from an EMBL/GenBank/DDBJ whole genome shotgun (WGS) entry which is preliminary data.</text>
</comment>
<gene>
    <name evidence="1" type="ORF">QBC32DRAFT_184981</name>
</gene>
<name>A0AAN6NQE7_9PEZI</name>
<dbReference type="AlphaFoldDB" id="A0AAN6NQE7"/>
<reference evidence="1" key="1">
    <citation type="journal article" date="2023" name="Mol. Phylogenet. Evol.">
        <title>Genome-scale phylogeny and comparative genomics of the fungal order Sordariales.</title>
        <authorList>
            <person name="Hensen N."/>
            <person name="Bonometti L."/>
            <person name="Westerberg I."/>
            <person name="Brannstrom I.O."/>
            <person name="Guillou S."/>
            <person name="Cros-Aarteil S."/>
            <person name="Calhoun S."/>
            <person name="Haridas S."/>
            <person name="Kuo A."/>
            <person name="Mondo S."/>
            <person name="Pangilinan J."/>
            <person name="Riley R."/>
            <person name="LaButti K."/>
            <person name="Andreopoulos B."/>
            <person name="Lipzen A."/>
            <person name="Chen C."/>
            <person name="Yan M."/>
            <person name="Daum C."/>
            <person name="Ng V."/>
            <person name="Clum A."/>
            <person name="Steindorff A."/>
            <person name="Ohm R.A."/>
            <person name="Martin F."/>
            <person name="Silar P."/>
            <person name="Natvig D.O."/>
            <person name="Lalanne C."/>
            <person name="Gautier V."/>
            <person name="Ament-Velasquez S.L."/>
            <person name="Kruys A."/>
            <person name="Hutchinson M.I."/>
            <person name="Powell A.J."/>
            <person name="Barry K."/>
            <person name="Miller A.N."/>
            <person name="Grigoriev I.V."/>
            <person name="Debuchy R."/>
            <person name="Gladieux P."/>
            <person name="Hiltunen Thoren M."/>
            <person name="Johannesson H."/>
        </authorList>
    </citation>
    <scope>NUCLEOTIDE SEQUENCE</scope>
    <source>
        <strain evidence="1">CBS 626.80</strain>
    </source>
</reference>
<proteinExistence type="predicted"/>
<organism evidence="1 2">
    <name type="scientific">Pseudoneurospora amorphoporcata</name>
    <dbReference type="NCBI Taxonomy" id="241081"/>
    <lineage>
        <taxon>Eukaryota</taxon>
        <taxon>Fungi</taxon>
        <taxon>Dikarya</taxon>
        <taxon>Ascomycota</taxon>
        <taxon>Pezizomycotina</taxon>
        <taxon>Sordariomycetes</taxon>
        <taxon>Sordariomycetidae</taxon>
        <taxon>Sordariales</taxon>
        <taxon>Sordariaceae</taxon>
        <taxon>Pseudoneurospora</taxon>
    </lineage>
</organism>
<keyword evidence="2" id="KW-1185">Reference proteome</keyword>
<evidence type="ECO:0000313" key="1">
    <source>
        <dbReference type="EMBL" id="KAK3948293.1"/>
    </source>
</evidence>